<reference evidence="1" key="1">
    <citation type="submission" date="2019-08" db="EMBL/GenBank/DDBJ databases">
        <authorList>
            <person name="Kucharzyk K."/>
            <person name="Murdoch R.W."/>
            <person name="Higgins S."/>
            <person name="Loffler F."/>
        </authorList>
    </citation>
    <scope>NUCLEOTIDE SEQUENCE</scope>
</reference>
<comment type="caution">
    <text evidence="1">The sequence shown here is derived from an EMBL/GenBank/DDBJ whole genome shotgun (WGS) entry which is preliminary data.</text>
</comment>
<protein>
    <submittedName>
        <fullName evidence="1">Uncharacterized protein</fullName>
    </submittedName>
</protein>
<proteinExistence type="predicted"/>
<sequence>MYRHPGLREIVIADRKHPHDRKHASQRGQFVCRSDTNCAMTLHVEARQFICIGQFFMQRGVIFENCQIHVSNKFQ</sequence>
<gene>
    <name evidence="1" type="ORF">SDC9_175337</name>
</gene>
<organism evidence="1">
    <name type="scientific">bioreactor metagenome</name>
    <dbReference type="NCBI Taxonomy" id="1076179"/>
    <lineage>
        <taxon>unclassified sequences</taxon>
        <taxon>metagenomes</taxon>
        <taxon>ecological metagenomes</taxon>
    </lineage>
</organism>
<dbReference type="EMBL" id="VSSQ01077952">
    <property type="protein sequence ID" value="MPN27903.1"/>
    <property type="molecule type" value="Genomic_DNA"/>
</dbReference>
<name>A0A645GW74_9ZZZZ</name>
<evidence type="ECO:0000313" key="1">
    <source>
        <dbReference type="EMBL" id="MPN27903.1"/>
    </source>
</evidence>
<dbReference type="AlphaFoldDB" id="A0A645GW74"/>
<accession>A0A645GW74</accession>